<evidence type="ECO:0000313" key="2">
    <source>
        <dbReference type="Proteomes" id="UP001183176"/>
    </source>
</evidence>
<protein>
    <submittedName>
        <fullName evidence="1">Uncharacterized protein</fullName>
    </submittedName>
</protein>
<proteinExistence type="predicted"/>
<dbReference type="Proteomes" id="UP001183176">
    <property type="component" value="Unassembled WGS sequence"/>
</dbReference>
<dbReference type="RefSeq" id="WP_311423803.1">
    <property type="nucleotide sequence ID" value="NZ_JAVREH010000020.1"/>
</dbReference>
<keyword evidence="2" id="KW-1185">Reference proteome</keyword>
<reference evidence="2" key="1">
    <citation type="submission" date="2023-07" db="EMBL/GenBank/DDBJ databases">
        <title>30 novel species of actinomycetes from the DSMZ collection.</title>
        <authorList>
            <person name="Nouioui I."/>
        </authorList>
    </citation>
    <scope>NUCLEOTIDE SEQUENCE [LARGE SCALE GENOMIC DNA]</scope>
    <source>
        <strain evidence="2">DSM 44399</strain>
    </source>
</reference>
<accession>A0ABU2JDV0</accession>
<organism evidence="1 2">
    <name type="scientific">Jatrophihabitans lederbergiae</name>
    <dbReference type="NCBI Taxonomy" id="3075547"/>
    <lineage>
        <taxon>Bacteria</taxon>
        <taxon>Bacillati</taxon>
        <taxon>Actinomycetota</taxon>
        <taxon>Actinomycetes</taxon>
        <taxon>Jatrophihabitantales</taxon>
        <taxon>Jatrophihabitantaceae</taxon>
        <taxon>Jatrophihabitans</taxon>
    </lineage>
</organism>
<gene>
    <name evidence="1" type="ORF">RM423_14760</name>
</gene>
<sequence length="56" mass="6296">MQPTRLERQLIDIAALTKLCVDSSQRAVVWATDALAHDDTTVSGLARHLRVDWHTL</sequence>
<comment type="caution">
    <text evidence="1">The sequence shown here is derived from an EMBL/GenBank/DDBJ whole genome shotgun (WGS) entry which is preliminary data.</text>
</comment>
<dbReference type="EMBL" id="JAVREH010000020">
    <property type="protein sequence ID" value="MDT0262654.1"/>
    <property type="molecule type" value="Genomic_DNA"/>
</dbReference>
<name>A0ABU2JDV0_9ACTN</name>
<evidence type="ECO:0000313" key="1">
    <source>
        <dbReference type="EMBL" id="MDT0262654.1"/>
    </source>
</evidence>